<protein>
    <submittedName>
        <fullName evidence="1">Uncharacterized protein</fullName>
    </submittedName>
</protein>
<evidence type="ECO:0000313" key="2">
    <source>
        <dbReference type="EMBL" id="QJA66928.1"/>
    </source>
</evidence>
<gene>
    <name evidence="2" type="ORF">MM415B00319_0058</name>
    <name evidence="1" type="ORF">TM448A00246_0034</name>
    <name evidence="3" type="ORF">TM448B00406_0035</name>
</gene>
<name>A0A6H1ZCA8_9ZZZZ</name>
<evidence type="ECO:0000313" key="1">
    <source>
        <dbReference type="EMBL" id="QJA45543.1"/>
    </source>
</evidence>
<proteinExistence type="predicted"/>
<dbReference type="EMBL" id="MT141563">
    <property type="protein sequence ID" value="QJA66928.1"/>
    <property type="molecule type" value="Genomic_DNA"/>
</dbReference>
<evidence type="ECO:0000313" key="3">
    <source>
        <dbReference type="EMBL" id="QJH95419.1"/>
    </source>
</evidence>
<organism evidence="1">
    <name type="scientific">viral metagenome</name>
    <dbReference type="NCBI Taxonomy" id="1070528"/>
    <lineage>
        <taxon>unclassified sequences</taxon>
        <taxon>metagenomes</taxon>
        <taxon>organismal metagenomes</taxon>
    </lineage>
</organism>
<dbReference type="EMBL" id="MT143992">
    <property type="protein sequence ID" value="QJA45543.1"/>
    <property type="molecule type" value="Genomic_DNA"/>
</dbReference>
<sequence>MYIRIDYSDGITEYYSSYEEAEKDILHHKLTNIYVIEIEDIYSAEKYFCSWLFYLQFLGRKPNAY</sequence>
<reference evidence="1" key="1">
    <citation type="submission" date="2020-03" db="EMBL/GenBank/DDBJ databases">
        <title>The deep terrestrial virosphere.</title>
        <authorList>
            <person name="Holmfeldt K."/>
            <person name="Nilsson E."/>
            <person name="Simone D."/>
            <person name="Lopez-Fernandez M."/>
            <person name="Wu X."/>
            <person name="de Brujin I."/>
            <person name="Lundin D."/>
            <person name="Andersson A."/>
            <person name="Bertilsson S."/>
            <person name="Dopson M."/>
        </authorList>
    </citation>
    <scope>NUCLEOTIDE SEQUENCE</scope>
    <source>
        <strain evidence="2">MM415B00319</strain>
        <strain evidence="1">TM448A00246</strain>
        <strain evidence="3">TM448B00406</strain>
    </source>
</reference>
<accession>A0A6H1ZCA8</accession>
<dbReference type="EMBL" id="MT144619">
    <property type="protein sequence ID" value="QJH95419.1"/>
    <property type="molecule type" value="Genomic_DNA"/>
</dbReference>
<dbReference type="AlphaFoldDB" id="A0A6H1ZCA8"/>